<dbReference type="RefSeq" id="WP_028527802.1">
    <property type="nucleotide sequence ID" value="NZ_CABLBR010000005.1"/>
</dbReference>
<dbReference type="EMBL" id="CP102290">
    <property type="protein sequence ID" value="UWP59610.1"/>
    <property type="molecule type" value="Genomic_DNA"/>
</dbReference>
<dbReference type="CDD" id="cd00118">
    <property type="entry name" value="LysM"/>
    <property type="match status" value="1"/>
</dbReference>
<protein>
    <submittedName>
        <fullName evidence="3">LysM peptidoglycan-binding domain-containing protein</fullName>
    </submittedName>
</protein>
<reference evidence="3" key="1">
    <citation type="journal article" date="2022" name="Cell">
        <title>Design, construction, and in vivo augmentation of a complex gut microbiome.</title>
        <authorList>
            <person name="Cheng A.G."/>
            <person name="Ho P.Y."/>
            <person name="Aranda-Diaz A."/>
            <person name="Jain S."/>
            <person name="Yu F.B."/>
            <person name="Meng X."/>
            <person name="Wang M."/>
            <person name="Iakiviak M."/>
            <person name="Nagashima K."/>
            <person name="Zhao A."/>
            <person name="Murugkar P."/>
            <person name="Patil A."/>
            <person name="Atabakhsh K."/>
            <person name="Weakley A."/>
            <person name="Yan J."/>
            <person name="Brumbaugh A.R."/>
            <person name="Higginbottom S."/>
            <person name="Dimas A."/>
            <person name="Shiver A.L."/>
            <person name="Deutschbauer A."/>
            <person name="Neff N."/>
            <person name="Sonnenburg J.L."/>
            <person name="Huang K.C."/>
            <person name="Fischbach M.A."/>
        </authorList>
    </citation>
    <scope>NUCLEOTIDE SEQUENCE</scope>
    <source>
        <strain evidence="3">DSM 19829</strain>
    </source>
</reference>
<keyword evidence="1" id="KW-0732">Signal</keyword>
<sequence length="111" mass="12833">MKRRRRTRNRRRIQLTVTAVSFLILSAALIQFSADNIGAQSDISRITYKYYTSHYVERGESLWSIAQQYITDDYGSVDAYISEIREINGLNGTKLQQGSHICVPYYSAEHH</sequence>
<name>A0ABY5VGG8_9FIRM</name>
<organism evidence="3 4">
    <name type="scientific">Ruminococcus gauvreauii</name>
    <dbReference type="NCBI Taxonomy" id="438033"/>
    <lineage>
        <taxon>Bacteria</taxon>
        <taxon>Bacillati</taxon>
        <taxon>Bacillota</taxon>
        <taxon>Clostridia</taxon>
        <taxon>Eubacteriales</taxon>
        <taxon>Oscillospiraceae</taxon>
        <taxon>Ruminococcus</taxon>
    </lineage>
</organism>
<evidence type="ECO:0000313" key="4">
    <source>
        <dbReference type="Proteomes" id="UP001060164"/>
    </source>
</evidence>
<evidence type="ECO:0000256" key="1">
    <source>
        <dbReference type="SAM" id="SignalP"/>
    </source>
</evidence>
<feature type="chain" id="PRO_5046643597" evidence="1">
    <location>
        <begin position="34"/>
        <end position="111"/>
    </location>
</feature>
<dbReference type="Gene3D" id="3.10.350.10">
    <property type="entry name" value="LysM domain"/>
    <property type="match status" value="1"/>
</dbReference>
<dbReference type="PROSITE" id="PS51782">
    <property type="entry name" value="LYSM"/>
    <property type="match status" value="1"/>
</dbReference>
<dbReference type="SMART" id="SM00257">
    <property type="entry name" value="LysM"/>
    <property type="match status" value="1"/>
</dbReference>
<dbReference type="Proteomes" id="UP001060164">
    <property type="component" value="Chromosome"/>
</dbReference>
<feature type="domain" description="LysM" evidence="2">
    <location>
        <begin position="52"/>
        <end position="103"/>
    </location>
</feature>
<gene>
    <name evidence="3" type="ORF">NQ502_00685</name>
</gene>
<dbReference type="Pfam" id="PF01476">
    <property type="entry name" value="LysM"/>
    <property type="match status" value="1"/>
</dbReference>
<proteinExistence type="predicted"/>
<keyword evidence="4" id="KW-1185">Reference proteome</keyword>
<feature type="signal peptide" evidence="1">
    <location>
        <begin position="1"/>
        <end position="33"/>
    </location>
</feature>
<evidence type="ECO:0000259" key="2">
    <source>
        <dbReference type="PROSITE" id="PS51782"/>
    </source>
</evidence>
<dbReference type="InterPro" id="IPR018392">
    <property type="entry name" value="LysM"/>
</dbReference>
<evidence type="ECO:0000313" key="3">
    <source>
        <dbReference type="EMBL" id="UWP59610.1"/>
    </source>
</evidence>
<dbReference type="SUPFAM" id="SSF54106">
    <property type="entry name" value="LysM domain"/>
    <property type="match status" value="1"/>
</dbReference>
<accession>A0ABY5VGG8</accession>
<dbReference type="InterPro" id="IPR036779">
    <property type="entry name" value="LysM_dom_sf"/>
</dbReference>